<name>A0A8D9BRX1_9HEMI</name>
<dbReference type="EMBL" id="HBUF01647950">
    <property type="protein sequence ID" value="CAG6786381.1"/>
    <property type="molecule type" value="Transcribed_RNA"/>
</dbReference>
<evidence type="ECO:0000313" key="1">
    <source>
        <dbReference type="EMBL" id="CAG6786381.1"/>
    </source>
</evidence>
<dbReference type="EMBL" id="HBUF01206937">
    <property type="protein sequence ID" value="CAG6664143.1"/>
    <property type="molecule type" value="Transcribed_RNA"/>
</dbReference>
<dbReference type="EMBL" id="HBUF01206934">
    <property type="protein sequence ID" value="CAG6664133.1"/>
    <property type="molecule type" value="Transcribed_RNA"/>
</dbReference>
<dbReference type="EMBL" id="HBUF01647938">
    <property type="protein sequence ID" value="CAG6786324.1"/>
    <property type="molecule type" value="Transcribed_RNA"/>
</dbReference>
<dbReference type="EMBL" id="HBUF01647948">
    <property type="protein sequence ID" value="CAG6786374.1"/>
    <property type="molecule type" value="Transcribed_RNA"/>
</dbReference>
<dbReference type="AlphaFoldDB" id="A0A8D9BRX1"/>
<reference evidence="1" key="1">
    <citation type="submission" date="2021-05" db="EMBL/GenBank/DDBJ databases">
        <authorList>
            <person name="Alioto T."/>
            <person name="Alioto T."/>
            <person name="Gomez Garrido J."/>
        </authorList>
    </citation>
    <scope>NUCLEOTIDE SEQUENCE</scope>
</reference>
<proteinExistence type="predicted"/>
<protein>
    <submittedName>
        <fullName evidence="1">Uncharacterized protein</fullName>
    </submittedName>
</protein>
<dbReference type="EMBL" id="HBUF01206936">
    <property type="protein sequence ID" value="CAG6664139.1"/>
    <property type="molecule type" value="Transcribed_RNA"/>
</dbReference>
<organism evidence="1">
    <name type="scientific">Cacopsylla melanoneura</name>
    <dbReference type="NCBI Taxonomy" id="428564"/>
    <lineage>
        <taxon>Eukaryota</taxon>
        <taxon>Metazoa</taxon>
        <taxon>Ecdysozoa</taxon>
        <taxon>Arthropoda</taxon>
        <taxon>Hexapoda</taxon>
        <taxon>Insecta</taxon>
        <taxon>Pterygota</taxon>
        <taxon>Neoptera</taxon>
        <taxon>Paraneoptera</taxon>
        <taxon>Hemiptera</taxon>
        <taxon>Sternorrhyncha</taxon>
        <taxon>Psylloidea</taxon>
        <taxon>Psyllidae</taxon>
        <taxon>Psyllinae</taxon>
        <taxon>Cacopsylla</taxon>
    </lineage>
</organism>
<dbReference type="EMBL" id="HBUF01647941">
    <property type="protein sequence ID" value="CAG6786333.1"/>
    <property type="molecule type" value="Transcribed_RNA"/>
</dbReference>
<dbReference type="EMBL" id="HBUF01206935">
    <property type="protein sequence ID" value="CAG6664136.1"/>
    <property type="molecule type" value="Transcribed_RNA"/>
</dbReference>
<sequence>MMDWSDEIVCKFVSSLLMIFPLIIRTFLDGSPLVLVVLDEITLPSDVRIVSSMADSFMKVFSVLNEEDVDSVALVMDVMCFSFPKSIPDFTIREFEESVSMS</sequence>
<accession>A0A8D9BRX1</accession>